<dbReference type="Proteomes" id="UP000321484">
    <property type="component" value="Unassembled WGS sequence"/>
</dbReference>
<evidence type="ECO:0000259" key="1">
    <source>
        <dbReference type="Pfam" id="PF08940"/>
    </source>
</evidence>
<dbReference type="RefSeq" id="WP_034245342.1">
    <property type="nucleotide sequence ID" value="NZ_BJYK01000005.1"/>
</dbReference>
<proteinExistence type="predicted"/>
<evidence type="ECO:0000313" key="2">
    <source>
        <dbReference type="EMBL" id="GEN80149.1"/>
    </source>
</evidence>
<name>A0A511YY87_9CELL</name>
<feature type="domain" description="DUF1918" evidence="1">
    <location>
        <begin position="1"/>
        <end position="58"/>
    </location>
</feature>
<keyword evidence="3" id="KW-1185">Reference proteome</keyword>
<gene>
    <name evidence="2" type="ORF">AFE02nite_18830</name>
</gene>
<sequence>MRASVGDEVVVESGHVAGAVRRGTVVEVHHPDGTPPFLVEWAESGERTLVFPGPDTRIVPAERPAP</sequence>
<dbReference type="Pfam" id="PF08940">
    <property type="entry name" value="DUF1918"/>
    <property type="match status" value="1"/>
</dbReference>
<dbReference type="AlphaFoldDB" id="A0A511YY87"/>
<organism evidence="2 3">
    <name type="scientific">Actinotalea fermentans</name>
    <dbReference type="NCBI Taxonomy" id="43671"/>
    <lineage>
        <taxon>Bacteria</taxon>
        <taxon>Bacillati</taxon>
        <taxon>Actinomycetota</taxon>
        <taxon>Actinomycetes</taxon>
        <taxon>Micrococcales</taxon>
        <taxon>Cellulomonadaceae</taxon>
        <taxon>Actinotalea</taxon>
    </lineage>
</organism>
<dbReference type="SUPFAM" id="SSF50118">
    <property type="entry name" value="Cell growth inhibitor/plasmid maintenance toxic component"/>
    <property type="match status" value="1"/>
</dbReference>
<accession>A0A511YY87</accession>
<protein>
    <recommendedName>
        <fullName evidence="1">DUF1918 domain-containing protein</fullName>
    </recommendedName>
</protein>
<evidence type="ECO:0000313" key="3">
    <source>
        <dbReference type="Proteomes" id="UP000321484"/>
    </source>
</evidence>
<comment type="caution">
    <text evidence="2">The sequence shown here is derived from an EMBL/GenBank/DDBJ whole genome shotgun (WGS) entry which is preliminary data.</text>
</comment>
<dbReference type="OrthoDB" id="4828144at2"/>
<dbReference type="InterPro" id="IPR015035">
    <property type="entry name" value="DUF1918"/>
</dbReference>
<dbReference type="Gene3D" id="2.30.30.440">
    <property type="entry name" value="Domain of unknown function DUF1918"/>
    <property type="match status" value="1"/>
</dbReference>
<dbReference type="EMBL" id="BJYK01000005">
    <property type="protein sequence ID" value="GEN80149.1"/>
    <property type="molecule type" value="Genomic_DNA"/>
</dbReference>
<reference evidence="2 3" key="1">
    <citation type="submission" date="2019-07" db="EMBL/GenBank/DDBJ databases">
        <title>Whole genome shotgun sequence of Actinotalea fermentans NBRC 105374.</title>
        <authorList>
            <person name="Hosoyama A."/>
            <person name="Uohara A."/>
            <person name="Ohji S."/>
            <person name="Ichikawa N."/>
        </authorList>
    </citation>
    <scope>NUCLEOTIDE SEQUENCE [LARGE SCALE GENOMIC DNA]</scope>
    <source>
        <strain evidence="2 3">NBRC 105374</strain>
    </source>
</reference>